<dbReference type="Gene3D" id="3.40.50.1110">
    <property type="entry name" value="SGNH hydrolase"/>
    <property type="match status" value="1"/>
</dbReference>
<dbReference type="SUPFAM" id="SSF52266">
    <property type="entry name" value="SGNH hydrolase"/>
    <property type="match status" value="1"/>
</dbReference>
<name>A0A558GXL4_PAENT</name>
<dbReference type="RefSeq" id="WP_144651336.1">
    <property type="nucleotide sequence ID" value="NZ_VNFK01000010.1"/>
</dbReference>
<dbReference type="InterPro" id="IPR036514">
    <property type="entry name" value="SGNH_hydro_sf"/>
</dbReference>
<evidence type="ECO:0000313" key="1">
    <source>
        <dbReference type="EMBL" id="TVU61562.1"/>
    </source>
</evidence>
<organism evidence="1 2">
    <name type="scientific">Paenarthrobacter nitroguajacolicus</name>
    <name type="common">Arthrobacter nitroguajacolicus</name>
    <dbReference type="NCBI Taxonomy" id="211146"/>
    <lineage>
        <taxon>Bacteria</taxon>
        <taxon>Bacillati</taxon>
        <taxon>Actinomycetota</taxon>
        <taxon>Actinomycetes</taxon>
        <taxon>Micrococcales</taxon>
        <taxon>Micrococcaceae</taxon>
        <taxon>Paenarthrobacter</taxon>
    </lineage>
</organism>
<gene>
    <name evidence="1" type="ORF">FQP90_13560</name>
</gene>
<dbReference type="Proteomes" id="UP000316500">
    <property type="component" value="Unassembled WGS sequence"/>
</dbReference>
<reference evidence="1 2" key="1">
    <citation type="submission" date="2019-07" db="EMBL/GenBank/DDBJ databases">
        <title>Diversity of Bacteria from Kongsfjorden, Arctic.</title>
        <authorList>
            <person name="Yu Y."/>
        </authorList>
    </citation>
    <scope>NUCLEOTIDE SEQUENCE [LARGE SCALE GENOMIC DNA]</scope>
    <source>
        <strain evidence="1 2">SM1928</strain>
    </source>
</reference>
<evidence type="ECO:0000313" key="2">
    <source>
        <dbReference type="Proteomes" id="UP000316500"/>
    </source>
</evidence>
<dbReference type="EMBL" id="VNFK01000010">
    <property type="protein sequence ID" value="TVU61562.1"/>
    <property type="molecule type" value="Genomic_DNA"/>
</dbReference>
<comment type="caution">
    <text evidence="1">The sequence shown here is derived from an EMBL/GenBank/DDBJ whole genome shotgun (WGS) entry which is preliminary data.</text>
</comment>
<dbReference type="AlphaFoldDB" id="A0A558GXL4"/>
<dbReference type="OrthoDB" id="4955458at2"/>
<accession>A0A558GXL4</accession>
<sequence>MAEGIPGLLRWAPSTSFKAGEKLAAPNGDIVTANIDFTTGATYSATNLTPSSQDTRLGGVEGGLAQTRKQVPDINGVAGGFLDPTGRLSELVIGTDGRVPDWALAAWNKRLGVKSAAFPLTGADSSTSLDTRTAVGARIPFKLPADAIAFRVHIHNNNNRYVFNYAGALSFDGLAFGPHDMGTTGTHTGKFLGTPTTIATGFTTSATGATEWVSPWVEADLAANKDYLLSYGYTCAAQNNASTVAGSWQSTNNTSWNAVEDVGAVLASHTPCDIWLELKVADSVRSVAFLTDSLGLGVSTRLPVYDSFPMQHARANGYLPLMYSHSGSTMDGWAAAPTSLRFTKWAAMAKPDALVWSLARNDIFASGADLATLRSRFAALYPIITGVTSTNVYLTTVLPSFDAAAPAEAVRQAWNNVLLDELPGNAVTAFDLGKAVESSTVGVLDSRYSAGPGNIHLNRQGDALCARTINQPLHR</sequence>
<protein>
    <submittedName>
        <fullName evidence="1">Uncharacterized protein</fullName>
    </submittedName>
</protein>
<proteinExistence type="predicted"/>